<dbReference type="SUPFAM" id="SSF53807">
    <property type="entry name" value="Helical backbone' metal receptor"/>
    <property type="match status" value="1"/>
</dbReference>
<reference evidence="6 7" key="1">
    <citation type="journal article" date="2018" name="Syst. Appl. Microbiol.">
        <title>Corynebacterium heidelbergense sp. nov., isolated from the preen glands of Egyptian geese (Alopochen aegyptiacus).</title>
        <authorList>
            <person name="Braun M.S."/>
            <person name="Wang E."/>
            <person name="Zimmermann S."/>
            <person name="Wink M."/>
        </authorList>
    </citation>
    <scope>NUCLEOTIDE SEQUENCE [LARGE SCALE GENOMIC DNA]</scope>
    <source>
        <strain evidence="6 7">DSM 104638</strain>
    </source>
</reference>
<dbReference type="PANTHER" id="PTHR42953:SF1">
    <property type="entry name" value="METAL-BINDING PROTEIN HI_0362-RELATED"/>
    <property type="match status" value="1"/>
</dbReference>
<dbReference type="Gene3D" id="3.40.50.1980">
    <property type="entry name" value="Nitrogenase molybdenum iron protein domain"/>
    <property type="match status" value="1"/>
</dbReference>
<comment type="caution">
    <text evidence="6">The sequence shown here is derived from an EMBL/GenBank/DDBJ whole genome shotgun (WGS) entry which is preliminary data.</text>
</comment>
<evidence type="ECO:0000256" key="3">
    <source>
        <dbReference type="ARBA" id="ARBA00022723"/>
    </source>
</evidence>
<evidence type="ECO:0000256" key="5">
    <source>
        <dbReference type="SAM" id="MobiDB-lite"/>
    </source>
</evidence>
<dbReference type="Proteomes" id="UP000251047">
    <property type="component" value="Unassembled WGS sequence"/>
</dbReference>
<evidence type="ECO:0000256" key="1">
    <source>
        <dbReference type="ARBA" id="ARBA00004196"/>
    </source>
</evidence>
<dbReference type="Pfam" id="PF01297">
    <property type="entry name" value="ZnuA"/>
    <property type="match status" value="1"/>
</dbReference>
<dbReference type="GO" id="GO:0030313">
    <property type="term" value="C:cell envelope"/>
    <property type="evidence" value="ECO:0007669"/>
    <property type="project" value="UniProtKB-SubCell"/>
</dbReference>
<evidence type="ECO:0000313" key="6">
    <source>
        <dbReference type="EMBL" id="RAV33261.1"/>
    </source>
</evidence>
<evidence type="ECO:0000256" key="2">
    <source>
        <dbReference type="ARBA" id="ARBA00022448"/>
    </source>
</evidence>
<organism evidence="6 7">
    <name type="scientific">Corynebacterium heidelbergense</name>
    <dbReference type="NCBI Taxonomy" id="2055947"/>
    <lineage>
        <taxon>Bacteria</taxon>
        <taxon>Bacillati</taxon>
        <taxon>Actinomycetota</taxon>
        <taxon>Actinomycetes</taxon>
        <taxon>Mycobacteriales</taxon>
        <taxon>Corynebacteriaceae</taxon>
        <taxon>Corynebacterium</taxon>
    </lineage>
</organism>
<accession>A0A364V9F4</accession>
<keyword evidence="2" id="KW-0813">Transport</keyword>
<evidence type="ECO:0000256" key="4">
    <source>
        <dbReference type="ARBA" id="ARBA00022729"/>
    </source>
</evidence>
<comment type="subcellular location">
    <subcellularLocation>
        <location evidence="1">Cell envelope</location>
    </subcellularLocation>
</comment>
<dbReference type="AlphaFoldDB" id="A0A364V9F4"/>
<dbReference type="GO" id="GO:0046872">
    <property type="term" value="F:metal ion binding"/>
    <property type="evidence" value="ECO:0007669"/>
    <property type="project" value="UniProtKB-KW"/>
</dbReference>
<dbReference type="GO" id="GO:0030001">
    <property type="term" value="P:metal ion transport"/>
    <property type="evidence" value="ECO:0007669"/>
    <property type="project" value="InterPro"/>
</dbReference>
<feature type="non-terminal residue" evidence="6">
    <location>
        <position position="119"/>
    </location>
</feature>
<dbReference type="InterPro" id="IPR006127">
    <property type="entry name" value="ZnuA-like"/>
</dbReference>
<feature type="region of interest" description="Disordered" evidence="5">
    <location>
        <begin position="1"/>
        <end position="24"/>
    </location>
</feature>
<sequence>MILTACTTPPPEEEHHSGTPGHPATVLTTFTILADMARSIAGNAAHGGPGDVLTIRSLTPPGAEIHGYEPTPADVAAAADASLIIDNGLGLEHWTDRLTQRTHAARATASTGITPIPIA</sequence>
<gene>
    <name evidence="6" type="ORF">CWC39_09415</name>
</gene>
<name>A0A364V9F4_9CORY</name>
<keyword evidence="4" id="KW-0732">Signal</keyword>
<proteinExistence type="predicted"/>
<dbReference type="PANTHER" id="PTHR42953">
    <property type="entry name" value="HIGH-AFFINITY ZINC UPTAKE SYSTEM PROTEIN ZNUA-RELATED"/>
    <property type="match status" value="1"/>
</dbReference>
<evidence type="ECO:0000313" key="7">
    <source>
        <dbReference type="Proteomes" id="UP000251047"/>
    </source>
</evidence>
<dbReference type="EMBL" id="PHQP01000098">
    <property type="protein sequence ID" value="RAV33261.1"/>
    <property type="molecule type" value="Genomic_DNA"/>
</dbReference>
<keyword evidence="3" id="KW-0479">Metal-binding</keyword>
<dbReference type="InterPro" id="IPR050492">
    <property type="entry name" value="Bact_metal-bind_prot9"/>
</dbReference>
<protein>
    <submittedName>
        <fullName evidence="6">Metal ABC transporter substrate-binding protein</fullName>
    </submittedName>
</protein>